<protein>
    <submittedName>
        <fullName evidence="1">Uncharacterized protein</fullName>
    </submittedName>
</protein>
<dbReference type="OrthoDB" id="3724345at2759"/>
<dbReference type="Pfam" id="PF09351">
    <property type="entry name" value="DUF1993"/>
    <property type="match status" value="1"/>
</dbReference>
<organism evidence="1 2">
    <name type="scientific">Aulographum hederae CBS 113979</name>
    <dbReference type="NCBI Taxonomy" id="1176131"/>
    <lineage>
        <taxon>Eukaryota</taxon>
        <taxon>Fungi</taxon>
        <taxon>Dikarya</taxon>
        <taxon>Ascomycota</taxon>
        <taxon>Pezizomycotina</taxon>
        <taxon>Dothideomycetes</taxon>
        <taxon>Pleosporomycetidae</taxon>
        <taxon>Aulographales</taxon>
        <taxon>Aulographaceae</taxon>
    </lineage>
</organism>
<dbReference type="Proteomes" id="UP000800041">
    <property type="component" value="Unassembled WGS sequence"/>
</dbReference>
<dbReference type="PANTHER" id="PTHR36922:SF1">
    <property type="entry name" value="DUF1993 DOMAIN-CONTAINING PROTEIN"/>
    <property type="match status" value="1"/>
</dbReference>
<proteinExistence type="predicted"/>
<evidence type="ECO:0000313" key="1">
    <source>
        <dbReference type="EMBL" id="KAF1985321.1"/>
    </source>
</evidence>
<reference evidence="1" key="1">
    <citation type="journal article" date="2020" name="Stud. Mycol.">
        <title>101 Dothideomycetes genomes: a test case for predicting lifestyles and emergence of pathogens.</title>
        <authorList>
            <person name="Haridas S."/>
            <person name="Albert R."/>
            <person name="Binder M."/>
            <person name="Bloem J."/>
            <person name="Labutti K."/>
            <person name="Salamov A."/>
            <person name="Andreopoulos B."/>
            <person name="Baker S."/>
            <person name="Barry K."/>
            <person name="Bills G."/>
            <person name="Bluhm B."/>
            <person name="Cannon C."/>
            <person name="Castanera R."/>
            <person name="Culley D."/>
            <person name="Daum C."/>
            <person name="Ezra D."/>
            <person name="Gonzalez J."/>
            <person name="Henrissat B."/>
            <person name="Kuo A."/>
            <person name="Liang C."/>
            <person name="Lipzen A."/>
            <person name="Lutzoni F."/>
            <person name="Magnuson J."/>
            <person name="Mondo S."/>
            <person name="Nolan M."/>
            <person name="Ohm R."/>
            <person name="Pangilinan J."/>
            <person name="Park H.-J."/>
            <person name="Ramirez L."/>
            <person name="Alfaro M."/>
            <person name="Sun H."/>
            <person name="Tritt A."/>
            <person name="Yoshinaga Y."/>
            <person name="Zwiers L.-H."/>
            <person name="Turgeon B."/>
            <person name="Goodwin S."/>
            <person name="Spatafora J."/>
            <person name="Crous P."/>
            <person name="Grigoriev I."/>
        </authorList>
    </citation>
    <scope>NUCLEOTIDE SEQUENCE</scope>
    <source>
        <strain evidence="1">CBS 113979</strain>
    </source>
</reference>
<accession>A0A6G1GWI6</accession>
<sequence>MSLYKFSIKPMIRHLEITSEILKKGVDYAAEKNIQHEELLQARLIEDMKPLVYQIQRISDTAKGVVQRVAGAEAVSMPDDEVTFDDLQKRIQKTLDVLNSVKESDFEGKEDDEVIMKLPSGELKFTGYSYITGFALPNFYFHVTTAYDILRIKGVPVGKADFLSTTSLNQI</sequence>
<dbReference type="PANTHER" id="PTHR36922">
    <property type="entry name" value="BLL2446 PROTEIN"/>
    <property type="match status" value="1"/>
</dbReference>
<dbReference type="InterPro" id="IPR034660">
    <property type="entry name" value="DinB/YfiT-like"/>
</dbReference>
<dbReference type="SUPFAM" id="SSF109854">
    <property type="entry name" value="DinB/YfiT-like putative metalloenzymes"/>
    <property type="match status" value="1"/>
</dbReference>
<gene>
    <name evidence="1" type="ORF">K402DRAFT_395016</name>
</gene>
<evidence type="ECO:0000313" key="2">
    <source>
        <dbReference type="Proteomes" id="UP000800041"/>
    </source>
</evidence>
<name>A0A6G1GWI6_9PEZI</name>
<dbReference type="AlphaFoldDB" id="A0A6G1GWI6"/>
<dbReference type="EMBL" id="ML977163">
    <property type="protein sequence ID" value="KAF1985321.1"/>
    <property type="molecule type" value="Genomic_DNA"/>
</dbReference>
<keyword evidence="2" id="KW-1185">Reference proteome</keyword>
<dbReference type="InterPro" id="IPR018531">
    <property type="entry name" value="DUF1993"/>
</dbReference>
<dbReference type="Gene3D" id="1.20.120.450">
    <property type="entry name" value="dinb family like domain"/>
    <property type="match status" value="1"/>
</dbReference>